<dbReference type="EMBL" id="ML993585">
    <property type="protein sequence ID" value="KAF2170698.1"/>
    <property type="molecule type" value="Genomic_DNA"/>
</dbReference>
<dbReference type="GeneID" id="54565146"/>
<protein>
    <submittedName>
        <fullName evidence="2">Uncharacterized protein</fullName>
    </submittedName>
</protein>
<sequence length="453" mass="49807">MPPARHRGRFFRCRPTQGKGCVSAVGGVSRWLAAAAVELREARASKRRWRSGWLHAKHPSGVTSILAIRRLPGQQEQEQHRIAGRRGRDVVQRAQQTITRLVQRSAAIAACCSSLIGVRVRPNPTASSIPLVQVLQKELPLFTTALYLPRITVGLPGSAELHIPHSAVVAAREPQQLQADEARCKVRARKKTTAPIIYPYVPSMLVAHSMGWSLGLAERAHHDIPVPSKDDDTPPHDIVLSPVPSHHKSFAEFASQKADERLAGVGSRIHARPTLLLVVHVSNFALHVLAATILKPLRSGLGNSNVGQDERAQMHPYSSPRVEDKALIEDKIMIAACGDSSSHSSHNKQLRRMPHHSTAILIIMSTIHSQSTRNAQKPPIQNDRQSQNPLAHPRPGSSITVTLIAKPPPHMCLDSDSDSDSITQLPQKAVVTQECRIEILSRYTHARISARRD</sequence>
<reference evidence="2" key="1">
    <citation type="journal article" date="2020" name="Stud. Mycol.">
        <title>101 Dothideomycetes genomes: a test case for predicting lifestyles and emergence of pathogens.</title>
        <authorList>
            <person name="Haridas S."/>
            <person name="Albert R."/>
            <person name="Binder M."/>
            <person name="Bloem J."/>
            <person name="Labutti K."/>
            <person name="Salamov A."/>
            <person name="Andreopoulos B."/>
            <person name="Baker S."/>
            <person name="Barry K."/>
            <person name="Bills G."/>
            <person name="Bluhm B."/>
            <person name="Cannon C."/>
            <person name="Castanera R."/>
            <person name="Culley D."/>
            <person name="Daum C."/>
            <person name="Ezra D."/>
            <person name="Gonzalez J."/>
            <person name="Henrissat B."/>
            <person name="Kuo A."/>
            <person name="Liang C."/>
            <person name="Lipzen A."/>
            <person name="Lutzoni F."/>
            <person name="Magnuson J."/>
            <person name="Mondo S."/>
            <person name="Nolan M."/>
            <person name="Ohm R."/>
            <person name="Pangilinan J."/>
            <person name="Park H.-J."/>
            <person name="Ramirez L."/>
            <person name="Alfaro M."/>
            <person name="Sun H."/>
            <person name="Tritt A."/>
            <person name="Yoshinaga Y."/>
            <person name="Zwiers L.-H."/>
            <person name="Turgeon B."/>
            <person name="Goodwin S."/>
            <person name="Spatafora J."/>
            <person name="Crous P."/>
            <person name="Grigoriev I."/>
        </authorList>
    </citation>
    <scope>NUCLEOTIDE SEQUENCE</scope>
    <source>
        <strain evidence="2">ATCC 36951</strain>
    </source>
</reference>
<name>A0A6A6CWW4_ZASCE</name>
<evidence type="ECO:0000256" key="1">
    <source>
        <dbReference type="SAM" id="MobiDB-lite"/>
    </source>
</evidence>
<gene>
    <name evidence="2" type="ORF">M409DRAFT_51695</name>
</gene>
<dbReference type="RefSeq" id="XP_033671587.1">
    <property type="nucleotide sequence ID" value="XM_033811874.1"/>
</dbReference>
<evidence type="ECO:0000313" key="3">
    <source>
        <dbReference type="Proteomes" id="UP000799537"/>
    </source>
</evidence>
<organism evidence="2 3">
    <name type="scientific">Zasmidium cellare ATCC 36951</name>
    <dbReference type="NCBI Taxonomy" id="1080233"/>
    <lineage>
        <taxon>Eukaryota</taxon>
        <taxon>Fungi</taxon>
        <taxon>Dikarya</taxon>
        <taxon>Ascomycota</taxon>
        <taxon>Pezizomycotina</taxon>
        <taxon>Dothideomycetes</taxon>
        <taxon>Dothideomycetidae</taxon>
        <taxon>Mycosphaerellales</taxon>
        <taxon>Mycosphaerellaceae</taxon>
        <taxon>Zasmidium</taxon>
    </lineage>
</organism>
<feature type="region of interest" description="Disordered" evidence="1">
    <location>
        <begin position="371"/>
        <end position="400"/>
    </location>
</feature>
<dbReference type="AlphaFoldDB" id="A0A6A6CWW4"/>
<accession>A0A6A6CWW4</accession>
<evidence type="ECO:0000313" key="2">
    <source>
        <dbReference type="EMBL" id="KAF2170698.1"/>
    </source>
</evidence>
<dbReference type="Proteomes" id="UP000799537">
    <property type="component" value="Unassembled WGS sequence"/>
</dbReference>
<keyword evidence="3" id="KW-1185">Reference proteome</keyword>
<proteinExistence type="predicted"/>